<dbReference type="EMBL" id="WELC01000003">
    <property type="protein sequence ID" value="KAB7632197.1"/>
    <property type="molecule type" value="Genomic_DNA"/>
</dbReference>
<accession>A0A7V7YK00</accession>
<feature type="chain" id="PRO_5030561138" description="Secreted protein" evidence="1">
    <location>
        <begin position="21"/>
        <end position="202"/>
    </location>
</feature>
<protein>
    <recommendedName>
        <fullName evidence="4">Secreted protein</fullName>
    </recommendedName>
</protein>
<feature type="signal peptide" evidence="1">
    <location>
        <begin position="1"/>
        <end position="20"/>
    </location>
</feature>
<proteinExistence type="predicted"/>
<comment type="caution">
    <text evidence="2">The sequence shown here is derived from an EMBL/GenBank/DDBJ whole genome shotgun (WGS) entry which is preliminary data.</text>
</comment>
<gene>
    <name evidence="2" type="ORF">F9K92_02940</name>
</gene>
<evidence type="ECO:0000313" key="2">
    <source>
        <dbReference type="EMBL" id="KAB7632197.1"/>
    </source>
</evidence>
<keyword evidence="1" id="KW-0732">Signal</keyword>
<dbReference type="RefSeq" id="WP_152151159.1">
    <property type="nucleotide sequence ID" value="NZ_WELC01000003.1"/>
</dbReference>
<evidence type="ECO:0000313" key="3">
    <source>
        <dbReference type="Proteomes" id="UP000449004"/>
    </source>
</evidence>
<evidence type="ECO:0008006" key="4">
    <source>
        <dbReference type="Google" id="ProtNLM"/>
    </source>
</evidence>
<sequence length="202" mass="21924">MKIGRWLLCLAVFVCMDAWAQGPTGIGSLQLGLTPEQVTALPESGVHLAAPLGPYQSPGGRPVELKPGEERFDTKIQTPWSDGPLKATLTFNGGTLTSMYVNLDDSEALVKTVAAQIEEKFGAPQVTDSRTVERCPSYAGGTEEVRSGSLYNIWNQDKGNKVVRTNVGTYVLDGCLGRRYNERRKVLASISVFTVEASKNPF</sequence>
<dbReference type="Proteomes" id="UP000449004">
    <property type="component" value="Unassembled WGS sequence"/>
</dbReference>
<organism evidence="2 3">
    <name type="scientific">Stenotrophomonas rhizophila</name>
    <dbReference type="NCBI Taxonomy" id="216778"/>
    <lineage>
        <taxon>Bacteria</taxon>
        <taxon>Pseudomonadati</taxon>
        <taxon>Pseudomonadota</taxon>
        <taxon>Gammaproteobacteria</taxon>
        <taxon>Lysobacterales</taxon>
        <taxon>Lysobacteraceae</taxon>
        <taxon>Stenotrophomonas</taxon>
    </lineage>
</organism>
<name>A0A7V7YK00_9GAMM</name>
<dbReference type="AlphaFoldDB" id="A0A7V7YK00"/>
<evidence type="ECO:0000256" key="1">
    <source>
        <dbReference type="SAM" id="SignalP"/>
    </source>
</evidence>
<reference evidence="2 3" key="1">
    <citation type="submission" date="2019-10" db="EMBL/GenBank/DDBJ databases">
        <title>Halotolerant bacteria associated to Saharan-endemic halophytes Stipa tenacissima L. and Atriplex halimus L mitigate salt stress and promote growth of tomato plants.</title>
        <authorList>
            <person name="Dif G."/>
        </authorList>
    </citation>
    <scope>NUCLEOTIDE SEQUENCE [LARGE SCALE GENOMIC DNA]</scope>
    <source>
        <strain evidence="2 3">IS26</strain>
    </source>
</reference>